<name>A0A6G1WUR7_9HYPH</name>
<dbReference type="EMBL" id="WISB01000205">
    <property type="protein sequence ID" value="MQW73446.1"/>
    <property type="molecule type" value="Genomic_DNA"/>
</dbReference>
<gene>
    <name evidence="1" type="ORF">GHJ91_31445</name>
</gene>
<reference evidence="1" key="1">
    <citation type="journal article" date="2013" name="Genome Biol.">
        <title>Comparative genomics of the core and accessory genomes of 48 Sinorhizobium strains comprising five genospecies.</title>
        <authorList>
            <person name="Sugawara M."/>
            <person name="Epstein B."/>
            <person name="Badgley B.D."/>
            <person name="Unno T."/>
            <person name="Xu L."/>
            <person name="Reese J."/>
            <person name="Gyaneshwar P."/>
            <person name="Denny R."/>
            <person name="Mudge J."/>
            <person name="Bharti A.K."/>
            <person name="Farmer A.D."/>
            <person name="May G.D."/>
            <person name="Woodward J.E."/>
            <person name="Medigue C."/>
            <person name="Vallenet D."/>
            <person name="Lajus A."/>
            <person name="Rouy Z."/>
            <person name="Martinez-Vaz B."/>
            <person name="Tiffin P."/>
            <person name="Young N.D."/>
            <person name="Sadowsky M.J."/>
        </authorList>
    </citation>
    <scope>NUCLEOTIDE SEQUENCE</scope>
    <source>
        <strain evidence="1">M1</strain>
    </source>
</reference>
<comment type="caution">
    <text evidence="1">The sequence shown here is derived from an EMBL/GenBank/DDBJ whole genome shotgun (WGS) entry which is preliminary data.</text>
</comment>
<evidence type="ECO:0000313" key="1">
    <source>
        <dbReference type="EMBL" id="MQW73446.1"/>
    </source>
</evidence>
<accession>A0A6G1WUR7</accession>
<sequence>MAQGRVQAPELQGNVALRPAPIQSDTYAAPARPATDNRLASLAQALGAFSNSIGDYASTVKPSKEDRQKAIWAAERKMEGMSLEETRKAVDSGALPVFADKWAQQSANAIAGGKAGYLFANELKDQMTRDFDWDSGDPDKHITDAINGYIENSPYKEDPNFGSNFIKNASALREWSVKFKMDRKTEQFVETQQQSAFDFISTFIDSQSEAGTDPKELTKNLFNQLPVLGKAGTLGVNEEALEGEVLNAARRIAGSHPEVALAIINHTRKGRDGMDRSFAGDQDKQDVVLQIRATAAKAIGEQFEASEKERIAGYNVELFKGGNGDQIVDRVIKTPDGREVTLTAEAQRKAVEAEYDRQSKLIAKHRKETPDETMFRELRDYRRQGATHKGLEQTLSGMADMASVDMIGDPESKDRLMNKLNVYRKLRQESKNSIMAYTKEKDRDFAEAFVEATDYLDMSDDAALEFAIKVTQPLDAAGREQVSKFQREIDSEIGNLSTKKGWFGIETDSDPTNFSTVKTKVSQLAQKMVAAGVKPKEAITMAANAVKANTQSHNGTLLDLNGLDVPDQFPDAVDEALVQFIAANPKVIERSGLDPEDLTIVPLGGDVSGGRFKIVSKDNVAVPLYNDRQEVAVLTLAGIRKAWNERKDEDDRGNLRQDVFDHSASQKGLVYAVDKDGSKSWIDPKTKEKYSFQYTEKDRAPIWKKTGQRYGRAIVVKDDGGFVLKGYEGGKFWGRLRGSDLKKYREEMKQWENDIDTAAAKRREWWSKILPSIKVGDTVLND</sequence>
<dbReference type="RefSeq" id="WP_153414225.1">
    <property type="nucleotide sequence ID" value="NZ_WISB01000205.1"/>
</dbReference>
<dbReference type="AlphaFoldDB" id="A0A6G1WUR7"/>
<proteinExistence type="predicted"/>
<protein>
    <submittedName>
        <fullName evidence="1">Uncharacterized protein</fullName>
    </submittedName>
</protein>
<organism evidence="1">
    <name type="scientific">Sinorhizobium medicae</name>
    <dbReference type="NCBI Taxonomy" id="110321"/>
    <lineage>
        <taxon>Bacteria</taxon>
        <taxon>Pseudomonadati</taxon>
        <taxon>Pseudomonadota</taxon>
        <taxon>Alphaproteobacteria</taxon>
        <taxon>Hyphomicrobiales</taxon>
        <taxon>Rhizobiaceae</taxon>
        <taxon>Sinorhizobium/Ensifer group</taxon>
        <taxon>Sinorhizobium</taxon>
    </lineage>
</organism>